<evidence type="ECO:0000256" key="3">
    <source>
        <dbReference type="ARBA" id="ARBA00022763"/>
    </source>
</evidence>
<keyword evidence="2 9" id="KW-0547">Nucleotide-binding</keyword>
<feature type="binding site" evidence="9">
    <location>
        <position position="292"/>
    </location>
    <ligand>
        <name>DNA</name>
        <dbReference type="ChEBI" id="CHEBI:16991"/>
    </ligand>
</feature>
<keyword evidence="12" id="KW-0347">Helicase</keyword>
<feature type="domain" description="AAA+ ATPase" evidence="11">
    <location>
        <begin position="52"/>
        <end position="183"/>
    </location>
</feature>
<dbReference type="Gene3D" id="3.40.50.300">
    <property type="entry name" value="P-loop containing nucleotide triphosphate hydrolases"/>
    <property type="match status" value="1"/>
</dbReference>
<dbReference type="SUPFAM" id="SSF52540">
    <property type="entry name" value="P-loop containing nucleoside triphosphate hydrolases"/>
    <property type="match status" value="1"/>
</dbReference>
<feature type="binding site" evidence="9">
    <location>
        <position position="68"/>
    </location>
    <ligand>
        <name>ATP</name>
        <dbReference type="ChEBI" id="CHEBI:30616"/>
    </ligand>
</feature>
<comment type="similarity">
    <text evidence="9">Belongs to the RuvB family.</text>
</comment>
<dbReference type="GO" id="GO:0000400">
    <property type="term" value="F:four-way junction DNA binding"/>
    <property type="evidence" value="ECO:0007669"/>
    <property type="project" value="UniProtKB-UniRule"/>
</dbReference>
<dbReference type="PANTHER" id="PTHR42848">
    <property type="match status" value="1"/>
</dbReference>
<feature type="region of interest" description="Large ATPase domain (RuvB-L)" evidence="9">
    <location>
        <begin position="2"/>
        <end position="182"/>
    </location>
</feature>
<keyword evidence="6 9" id="KW-0238">DNA-binding</keyword>
<feature type="binding site" evidence="9">
    <location>
        <position position="63"/>
    </location>
    <ligand>
        <name>ATP</name>
        <dbReference type="ChEBI" id="CHEBI:30616"/>
    </ligand>
</feature>
<evidence type="ECO:0000256" key="4">
    <source>
        <dbReference type="ARBA" id="ARBA00022801"/>
    </source>
</evidence>
<dbReference type="Pfam" id="PF17864">
    <property type="entry name" value="AAA_lid_4"/>
    <property type="match status" value="1"/>
</dbReference>
<dbReference type="GO" id="GO:0005524">
    <property type="term" value="F:ATP binding"/>
    <property type="evidence" value="ECO:0007669"/>
    <property type="project" value="UniProtKB-UniRule"/>
</dbReference>
<keyword evidence="5 9" id="KW-0067">ATP-binding</keyword>
<comment type="subcellular location">
    <subcellularLocation>
        <location evidence="9">Cytoplasm</location>
    </subcellularLocation>
</comment>
<dbReference type="GO" id="GO:0005737">
    <property type="term" value="C:cytoplasm"/>
    <property type="evidence" value="ECO:0007669"/>
    <property type="project" value="UniProtKB-SubCell"/>
</dbReference>
<feature type="binding site" evidence="9">
    <location>
        <position position="66"/>
    </location>
    <ligand>
        <name>ATP</name>
        <dbReference type="ChEBI" id="CHEBI:30616"/>
    </ligand>
</feature>
<dbReference type="GO" id="GO:0006310">
    <property type="term" value="P:DNA recombination"/>
    <property type="evidence" value="ECO:0007669"/>
    <property type="project" value="UniProtKB-UniRule"/>
</dbReference>
<dbReference type="GO" id="GO:0009378">
    <property type="term" value="F:four-way junction helicase activity"/>
    <property type="evidence" value="ECO:0007669"/>
    <property type="project" value="InterPro"/>
</dbReference>
<feature type="binding site" evidence="9">
    <location>
        <position position="311"/>
    </location>
    <ligand>
        <name>DNA</name>
        <dbReference type="ChEBI" id="CHEBI:16991"/>
    </ligand>
</feature>
<evidence type="ECO:0000256" key="1">
    <source>
        <dbReference type="ARBA" id="ARBA00022490"/>
    </source>
</evidence>
<dbReference type="InterPro" id="IPR027417">
    <property type="entry name" value="P-loop_NTPase"/>
</dbReference>
<dbReference type="SUPFAM" id="SSF46785">
    <property type="entry name" value="Winged helix' DNA-binding domain"/>
    <property type="match status" value="1"/>
</dbReference>
<reference evidence="12 13" key="1">
    <citation type="submission" date="2020-08" db="EMBL/GenBank/DDBJ databases">
        <title>Acidobacteriota in marine sediments use diverse sulfur dissimilation pathways.</title>
        <authorList>
            <person name="Wasmund K."/>
        </authorList>
    </citation>
    <scope>NUCLEOTIDE SEQUENCE [LARGE SCALE GENOMIC DNA]</scope>
    <source>
        <strain evidence="12">MAG AM3-A</strain>
    </source>
</reference>
<dbReference type="InterPro" id="IPR008823">
    <property type="entry name" value="RuvB_wg_C"/>
</dbReference>
<evidence type="ECO:0000256" key="10">
    <source>
        <dbReference type="SAM" id="MobiDB-lite"/>
    </source>
</evidence>
<dbReference type="SMART" id="SM00382">
    <property type="entry name" value="AAA"/>
    <property type="match status" value="1"/>
</dbReference>
<accession>A0A8J6Y9K2</accession>
<feature type="binding site" evidence="9">
    <location>
        <position position="172"/>
    </location>
    <ligand>
        <name>ATP</name>
        <dbReference type="ChEBI" id="CHEBI:30616"/>
    </ligand>
</feature>
<organism evidence="12 13">
    <name type="scientific">Candidatus Sulfomarinibacter kjeldsenii</name>
    <dbReference type="NCBI Taxonomy" id="2885994"/>
    <lineage>
        <taxon>Bacteria</taxon>
        <taxon>Pseudomonadati</taxon>
        <taxon>Acidobacteriota</taxon>
        <taxon>Thermoanaerobaculia</taxon>
        <taxon>Thermoanaerobaculales</taxon>
        <taxon>Candidatus Sulfomarinibacteraceae</taxon>
        <taxon>Candidatus Sulfomarinibacter</taxon>
    </lineage>
</organism>
<dbReference type="Proteomes" id="UP000598633">
    <property type="component" value="Unassembled WGS sequence"/>
</dbReference>
<dbReference type="PANTHER" id="PTHR42848:SF1">
    <property type="entry name" value="HOLLIDAY JUNCTION BRANCH MIGRATION COMPLEX SUBUNIT RUVB"/>
    <property type="match status" value="1"/>
</dbReference>
<dbReference type="Gene3D" id="1.10.10.10">
    <property type="entry name" value="Winged helix-like DNA-binding domain superfamily/Winged helix DNA-binding domain"/>
    <property type="match status" value="1"/>
</dbReference>
<dbReference type="CDD" id="cd00009">
    <property type="entry name" value="AAA"/>
    <property type="match status" value="1"/>
</dbReference>
<evidence type="ECO:0000259" key="11">
    <source>
        <dbReference type="SMART" id="SM00382"/>
    </source>
</evidence>
<dbReference type="AlphaFoldDB" id="A0A8J6Y9K2"/>
<feature type="region of interest" description="Small ATPAse domain (RuvB-S)" evidence="9">
    <location>
        <begin position="183"/>
        <end position="253"/>
    </location>
</feature>
<comment type="domain">
    <text evidence="9">Has 3 domains, the large (RuvB-L) and small ATPase (RuvB-S) domains and the C-terminal head (RuvB-H) domain. The head domain binds DNA, while the ATPase domains jointly bind ATP, ADP or are empty depending on the state of the subunit in the translocation cycle. During a single DNA translocation step the structure of each domain remains the same, but their relative positions change.</text>
</comment>
<dbReference type="InterPro" id="IPR003593">
    <property type="entry name" value="AAA+_ATPase"/>
</dbReference>
<dbReference type="NCBIfam" id="NF000868">
    <property type="entry name" value="PRK00080.1"/>
    <property type="match status" value="1"/>
</dbReference>
<keyword evidence="4 9" id="KW-0378">Hydrolase</keyword>
<name>A0A8J6Y9K2_9BACT</name>
<feature type="region of interest" description="Disordered" evidence="10">
    <location>
        <begin position="1"/>
        <end position="20"/>
    </location>
</feature>
<keyword evidence="7 9" id="KW-0233">DNA recombination</keyword>
<comment type="subunit">
    <text evidence="9">Homohexamer. Forms an RuvA(8)-RuvB(12)-Holliday junction (HJ) complex. HJ DNA is sandwiched between 2 RuvA tetramers; dsDNA enters through RuvA and exits via RuvB. An RuvB hexamer assembles on each DNA strand where it exits the tetramer. Each RuvB hexamer is contacted by two RuvA subunits (via domain III) on 2 adjacent RuvB subunits; this complex drives branch migration. In the full resolvosome a probable DNA-RuvA(4)-RuvB(12)-RuvC(2) complex forms which resolves the HJ.</text>
</comment>
<dbReference type="GO" id="GO:0048476">
    <property type="term" value="C:Holliday junction resolvase complex"/>
    <property type="evidence" value="ECO:0007669"/>
    <property type="project" value="UniProtKB-UniRule"/>
</dbReference>
<gene>
    <name evidence="9 12" type="primary">ruvB</name>
    <name evidence="12" type="ORF">IFJ97_07265</name>
</gene>
<evidence type="ECO:0000256" key="6">
    <source>
        <dbReference type="ARBA" id="ARBA00023125"/>
    </source>
</evidence>
<keyword evidence="8 9" id="KW-0234">DNA repair</keyword>
<dbReference type="HAMAP" id="MF_00016">
    <property type="entry name" value="DNA_HJ_migration_RuvB"/>
    <property type="match status" value="1"/>
</dbReference>
<feature type="binding site" evidence="9">
    <location>
        <position position="67"/>
    </location>
    <ligand>
        <name>Mg(2+)</name>
        <dbReference type="ChEBI" id="CHEBI:18420"/>
    </ligand>
</feature>
<feature type="binding site" evidence="9">
    <location>
        <position position="316"/>
    </location>
    <ligand>
        <name>DNA</name>
        <dbReference type="ChEBI" id="CHEBI:16991"/>
    </ligand>
</feature>
<comment type="catalytic activity">
    <reaction evidence="9">
        <text>ATP + H2O = ADP + phosphate + H(+)</text>
        <dbReference type="Rhea" id="RHEA:13065"/>
        <dbReference type="ChEBI" id="CHEBI:15377"/>
        <dbReference type="ChEBI" id="CHEBI:15378"/>
        <dbReference type="ChEBI" id="CHEBI:30616"/>
        <dbReference type="ChEBI" id="CHEBI:43474"/>
        <dbReference type="ChEBI" id="CHEBI:456216"/>
    </reaction>
</comment>
<dbReference type="InterPro" id="IPR004605">
    <property type="entry name" value="DNA_helicase_Holl-junc_RuvB"/>
</dbReference>
<dbReference type="Pfam" id="PF05496">
    <property type="entry name" value="RuvB_N"/>
    <property type="match status" value="1"/>
</dbReference>
<feature type="binding site" evidence="9">
    <location>
        <begin position="129"/>
        <end position="131"/>
    </location>
    <ligand>
        <name>ATP</name>
        <dbReference type="ChEBI" id="CHEBI:30616"/>
    </ligand>
</feature>
<evidence type="ECO:0000256" key="7">
    <source>
        <dbReference type="ARBA" id="ARBA00023172"/>
    </source>
</evidence>
<comment type="caution">
    <text evidence="9">Lacks conserved residue(s) required for the propagation of feature annotation.</text>
</comment>
<evidence type="ECO:0000256" key="9">
    <source>
        <dbReference type="HAMAP-Rule" id="MF_00016"/>
    </source>
</evidence>
<comment type="caution">
    <text evidence="12">The sequence shown here is derived from an EMBL/GenBank/DDBJ whole genome shotgun (WGS) entry which is preliminary data.</text>
</comment>
<keyword evidence="3 9" id="KW-0227">DNA damage</keyword>
<dbReference type="EMBL" id="JACXWA010000120">
    <property type="protein sequence ID" value="MBD3871139.1"/>
    <property type="molecule type" value="Genomic_DNA"/>
</dbReference>
<protein>
    <recommendedName>
        <fullName evidence="9">Holliday junction branch migration complex subunit RuvB</fullName>
        <ecNumber evidence="9">3.6.4.-</ecNumber>
    </recommendedName>
</protein>
<feature type="binding site" evidence="9">
    <location>
        <position position="21"/>
    </location>
    <ligand>
        <name>ATP</name>
        <dbReference type="ChEBI" id="CHEBI:30616"/>
    </ligand>
</feature>
<sequence>MSDEVLTTEPQPEERPFEESLRPRRLTEFVGQTRLSTNLGVFIAAARDRGEALDHTLFFGPPGLGKTTLAHIVANEMEAQVHVTSGPVLERAGDLAAMLTNLQPGDVLFIDEIHRLPAAVEEILYPAMEDYELDLVIGQGPAARSVRLTLPRFTLVGATTRTGLLTAPLRDRFGIVHRLEFYPSEDLAVIVARSADILEINMAEQAGGEIARRARGTPRIANRLLRRVRDFAHHLGSDVVSLEATQWGLEQMEVDAFGLDHLDRQLLTTIINVYDGGPVGLKALASSIGEDRGTLEDIHEPYLLQIGLLQRTPRGRTVTAAAYRHLGLDPTGSPGALFDGRKPE</sequence>
<dbReference type="GO" id="GO:0006281">
    <property type="term" value="P:DNA repair"/>
    <property type="evidence" value="ECO:0007669"/>
    <property type="project" value="UniProtKB-UniRule"/>
</dbReference>
<feature type="binding site" evidence="9">
    <location>
        <position position="67"/>
    </location>
    <ligand>
        <name>ATP</name>
        <dbReference type="ChEBI" id="CHEBI:30616"/>
    </ligand>
</feature>
<feature type="binding site" evidence="9">
    <location>
        <position position="182"/>
    </location>
    <ligand>
        <name>ATP</name>
        <dbReference type="ChEBI" id="CHEBI:30616"/>
    </ligand>
</feature>
<proteinExistence type="inferred from homology"/>
<dbReference type="InterPro" id="IPR036388">
    <property type="entry name" value="WH-like_DNA-bd_sf"/>
</dbReference>
<dbReference type="NCBIfam" id="TIGR00635">
    <property type="entry name" value="ruvB"/>
    <property type="match status" value="1"/>
</dbReference>
<evidence type="ECO:0000313" key="13">
    <source>
        <dbReference type="Proteomes" id="UP000598633"/>
    </source>
</evidence>
<evidence type="ECO:0000256" key="2">
    <source>
        <dbReference type="ARBA" id="ARBA00022741"/>
    </source>
</evidence>
<feature type="binding site" evidence="9">
    <location>
        <position position="219"/>
    </location>
    <ligand>
        <name>ATP</name>
        <dbReference type="ChEBI" id="CHEBI:30616"/>
    </ligand>
</feature>
<keyword evidence="1 9" id="KW-0963">Cytoplasm</keyword>
<feature type="binding site" evidence="9">
    <location>
        <position position="22"/>
    </location>
    <ligand>
        <name>ATP</name>
        <dbReference type="ChEBI" id="CHEBI:30616"/>
    </ligand>
</feature>
<dbReference type="Gene3D" id="1.10.8.60">
    <property type="match status" value="1"/>
</dbReference>
<evidence type="ECO:0000256" key="8">
    <source>
        <dbReference type="ARBA" id="ARBA00023204"/>
    </source>
</evidence>
<evidence type="ECO:0000256" key="5">
    <source>
        <dbReference type="ARBA" id="ARBA00022840"/>
    </source>
</evidence>
<dbReference type="InterPro" id="IPR036390">
    <property type="entry name" value="WH_DNA-bd_sf"/>
</dbReference>
<dbReference type="InterPro" id="IPR041445">
    <property type="entry name" value="AAA_lid_4"/>
</dbReference>
<dbReference type="InterPro" id="IPR008824">
    <property type="entry name" value="RuvB-like_N"/>
</dbReference>
<comment type="function">
    <text evidence="9">The RuvA-RuvB-RuvC complex processes Holliday junction (HJ) DNA during genetic recombination and DNA repair, while the RuvA-RuvB complex plays an important role in the rescue of blocked DNA replication forks via replication fork reversal (RFR). RuvA specifically binds to HJ cruciform DNA, conferring on it an open structure. The RuvB hexamer acts as an ATP-dependent pump, pulling dsDNA into and through the RuvAB complex. RuvB forms 2 homohexamers on either side of HJ DNA bound by 1 or 2 RuvA tetramers; 4 subunits per hexamer contact DNA at a time. Coordinated motions by a converter formed by DNA-disengaged RuvB subunits stimulates ATP hydrolysis and nucleotide exchange. Immobilization of the converter enables RuvB to convert the ATP-contained energy into a lever motion, pulling 2 nucleotides of DNA out of the RuvA tetramer per ATP hydrolyzed, thus driving DNA branch migration. The RuvB motors rotate together with the DNA substrate, which together with the progressing nucleotide cycle form the mechanistic basis for DNA recombination by continuous HJ branch migration. Branch migration allows RuvC to scan DNA until it finds its consensus sequence, where it cleaves and resolves cruciform DNA.</text>
</comment>
<feature type="region of interest" description="Head domain (RuvB-H)" evidence="9">
    <location>
        <begin position="256"/>
        <end position="344"/>
    </location>
</feature>
<evidence type="ECO:0000313" key="12">
    <source>
        <dbReference type="EMBL" id="MBD3871139.1"/>
    </source>
</evidence>
<dbReference type="EC" id="3.6.4.-" evidence="9"/>
<dbReference type="GO" id="GO:0016787">
    <property type="term" value="F:hydrolase activity"/>
    <property type="evidence" value="ECO:0007669"/>
    <property type="project" value="UniProtKB-KW"/>
</dbReference>
<dbReference type="Pfam" id="PF05491">
    <property type="entry name" value="WHD_RuvB"/>
    <property type="match status" value="1"/>
</dbReference>